<evidence type="ECO:0000313" key="3">
    <source>
        <dbReference type="EMBL" id="KAH9838501.1"/>
    </source>
</evidence>
<comment type="caution">
    <text evidence="3">The sequence shown here is derived from an EMBL/GenBank/DDBJ whole genome shotgun (WGS) entry which is preliminary data.</text>
</comment>
<feature type="signal peptide" evidence="2">
    <location>
        <begin position="1"/>
        <end position="21"/>
    </location>
</feature>
<organism evidence="3 4">
    <name type="scientific">Rhodofomes roseus</name>
    <dbReference type="NCBI Taxonomy" id="34475"/>
    <lineage>
        <taxon>Eukaryota</taxon>
        <taxon>Fungi</taxon>
        <taxon>Dikarya</taxon>
        <taxon>Basidiomycota</taxon>
        <taxon>Agaricomycotina</taxon>
        <taxon>Agaricomycetes</taxon>
        <taxon>Polyporales</taxon>
        <taxon>Rhodofomes</taxon>
    </lineage>
</organism>
<proteinExistence type="predicted"/>
<dbReference type="Proteomes" id="UP000814176">
    <property type="component" value="Unassembled WGS sequence"/>
</dbReference>
<evidence type="ECO:0000313" key="4">
    <source>
        <dbReference type="Proteomes" id="UP000814176"/>
    </source>
</evidence>
<sequence length="77" mass="8079">MSTRSGWVVSGVVVLCGGAHATFDPTYHALWACSILAARSFARRPPAPFSNCHRSGSSASDPAEPSRHSARAGRPTV</sequence>
<evidence type="ECO:0000256" key="2">
    <source>
        <dbReference type="SAM" id="SignalP"/>
    </source>
</evidence>
<evidence type="ECO:0008006" key="5">
    <source>
        <dbReference type="Google" id="ProtNLM"/>
    </source>
</evidence>
<dbReference type="GeneID" id="72004057"/>
<keyword evidence="2" id="KW-0732">Signal</keyword>
<name>A0ABQ8KK76_9APHY</name>
<feature type="chain" id="PRO_5045358436" description="Secreted protein" evidence="2">
    <location>
        <begin position="22"/>
        <end position="77"/>
    </location>
</feature>
<keyword evidence="4" id="KW-1185">Reference proteome</keyword>
<evidence type="ECO:0000256" key="1">
    <source>
        <dbReference type="SAM" id="MobiDB-lite"/>
    </source>
</evidence>
<dbReference type="EMBL" id="JADCUA010000007">
    <property type="protein sequence ID" value="KAH9838501.1"/>
    <property type="molecule type" value="Genomic_DNA"/>
</dbReference>
<feature type="region of interest" description="Disordered" evidence="1">
    <location>
        <begin position="48"/>
        <end position="77"/>
    </location>
</feature>
<reference evidence="3 4" key="1">
    <citation type="journal article" date="2021" name="Environ. Microbiol.">
        <title>Gene family expansions and transcriptome signatures uncover fungal adaptations to wood decay.</title>
        <authorList>
            <person name="Hage H."/>
            <person name="Miyauchi S."/>
            <person name="Viragh M."/>
            <person name="Drula E."/>
            <person name="Min B."/>
            <person name="Chaduli D."/>
            <person name="Navarro D."/>
            <person name="Favel A."/>
            <person name="Norest M."/>
            <person name="Lesage-Meessen L."/>
            <person name="Balint B."/>
            <person name="Merenyi Z."/>
            <person name="de Eugenio L."/>
            <person name="Morin E."/>
            <person name="Martinez A.T."/>
            <person name="Baldrian P."/>
            <person name="Stursova M."/>
            <person name="Martinez M.J."/>
            <person name="Novotny C."/>
            <person name="Magnuson J.K."/>
            <person name="Spatafora J.W."/>
            <person name="Maurice S."/>
            <person name="Pangilinan J."/>
            <person name="Andreopoulos W."/>
            <person name="LaButti K."/>
            <person name="Hundley H."/>
            <person name="Na H."/>
            <person name="Kuo A."/>
            <person name="Barry K."/>
            <person name="Lipzen A."/>
            <person name="Henrissat B."/>
            <person name="Riley R."/>
            <person name="Ahrendt S."/>
            <person name="Nagy L.G."/>
            <person name="Grigoriev I.V."/>
            <person name="Martin F."/>
            <person name="Rosso M.N."/>
        </authorList>
    </citation>
    <scope>NUCLEOTIDE SEQUENCE [LARGE SCALE GENOMIC DNA]</scope>
    <source>
        <strain evidence="3 4">CIRM-BRFM 1785</strain>
    </source>
</reference>
<dbReference type="RefSeq" id="XP_047780416.1">
    <property type="nucleotide sequence ID" value="XM_047923325.1"/>
</dbReference>
<protein>
    <recommendedName>
        <fullName evidence="5">Secreted protein</fullName>
    </recommendedName>
</protein>
<gene>
    <name evidence="3" type="ORF">C8Q71DRAFT_751571</name>
</gene>
<accession>A0ABQ8KK76</accession>